<feature type="transmembrane region" description="Helical" evidence="10">
    <location>
        <begin position="459"/>
        <end position="478"/>
    </location>
</feature>
<evidence type="ECO:0000256" key="3">
    <source>
        <dbReference type="ARBA" id="ARBA00008802"/>
    </source>
</evidence>
<dbReference type="RefSeq" id="XP_046063916.1">
    <property type="nucleotide sequence ID" value="XM_046201721.1"/>
</dbReference>
<keyword evidence="9 10" id="KW-0472">Membrane</keyword>
<evidence type="ECO:0000256" key="10">
    <source>
        <dbReference type="RuleBase" id="RU367121"/>
    </source>
</evidence>
<comment type="similarity">
    <text evidence="3 10">Belongs to the squalene monooxygenase family.</text>
</comment>
<dbReference type="Gene3D" id="3.50.50.60">
    <property type="entry name" value="FAD/NAD(P)-binding domain"/>
    <property type="match status" value="2"/>
</dbReference>
<evidence type="ECO:0000259" key="11">
    <source>
        <dbReference type="Pfam" id="PF01494"/>
    </source>
</evidence>
<comment type="cofactor">
    <cofactor evidence="1 10">
        <name>FAD</name>
        <dbReference type="ChEBI" id="CHEBI:57692"/>
    </cofactor>
</comment>
<feature type="domain" description="FAD-binding" evidence="11">
    <location>
        <begin position="2"/>
        <end position="68"/>
    </location>
</feature>
<reference evidence="13" key="2">
    <citation type="submission" date="2021-01" db="EMBL/GenBank/DDBJ databases">
        <authorList>
            <person name="Schikora-Tamarit M.A."/>
        </authorList>
    </citation>
    <scope>NUCLEOTIDE SEQUENCE</scope>
    <source>
        <strain evidence="13">CBS6075</strain>
    </source>
</reference>
<dbReference type="PANTHER" id="PTHR10835">
    <property type="entry name" value="SQUALENE MONOOXYGENASE"/>
    <property type="match status" value="1"/>
</dbReference>
<comment type="caution">
    <text evidence="10">Lacks conserved residue(s) required for the propagation of feature annotation.</text>
</comment>
<dbReference type="GO" id="GO:0004506">
    <property type="term" value="F:squalene monooxygenase activity"/>
    <property type="evidence" value="ECO:0007669"/>
    <property type="project" value="UniProtKB-UniRule"/>
</dbReference>
<gene>
    <name evidence="13" type="ORF">OGAPHI_001006</name>
</gene>
<dbReference type="PRINTS" id="PR00420">
    <property type="entry name" value="RNGMNOXGNASE"/>
</dbReference>
<keyword evidence="10" id="KW-0256">Endoplasmic reticulum</keyword>
<evidence type="ECO:0000313" key="13">
    <source>
        <dbReference type="EMBL" id="KAH3670491.1"/>
    </source>
</evidence>
<name>A0A9P8T9W8_9ASCO</name>
<dbReference type="InterPro" id="IPR013698">
    <property type="entry name" value="Squalene_epoxidase"/>
</dbReference>
<comment type="catalytic activity">
    <reaction evidence="10">
        <text>squalene + reduced [NADPH--hemoprotein reductase] + O2 = (S)-2,3-epoxysqualene + oxidized [NADPH--hemoprotein reductase] + H2O + H(+)</text>
        <dbReference type="Rhea" id="RHEA:25282"/>
        <dbReference type="Rhea" id="RHEA-COMP:11964"/>
        <dbReference type="Rhea" id="RHEA-COMP:11965"/>
        <dbReference type="ChEBI" id="CHEBI:15377"/>
        <dbReference type="ChEBI" id="CHEBI:15378"/>
        <dbReference type="ChEBI" id="CHEBI:15379"/>
        <dbReference type="ChEBI" id="CHEBI:15440"/>
        <dbReference type="ChEBI" id="CHEBI:15441"/>
        <dbReference type="ChEBI" id="CHEBI:57618"/>
        <dbReference type="ChEBI" id="CHEBI:58210"/>
        <dbReference type="EC" id="1.14.14.17"/>
    </reaction>
</comment>
<reference evidence="13" key="1">
    <citation type="journal article" date="2021" name="Open Biol.">
        <title>Shared evolutionary footprints suggest mitochondrial oxidative damage underlies multiple complex I losses in fungi.</title>
        <authorList>
            <person name="Schikora-Tamarit M.A."/>
            <person name="Marcet-Houben M."/>
            <person name="Nosek J."/>
            <person name="Gabaldon T."/>
        </authorList>
    </citation>
    <scope>NUCLEOTIDE SEQUENCE</scope>
    <source>
        <strain evidence="13">CBS6075</strain>
    </source>
</reference>
<comment type="caution">
    <text evidence="13">The sequence shown here is derived from an EMBL/GenBank/DDBJ whole genome shotgun (WGS) entry which is preliminary data.</text>
</comment>
<evidence type="ECO:0000256" key="9">
    <source>
        <dbReference type="ARBA" id="ARBA00023136"/>
    </source>
</evidence>
<evidence type="ECO:0000259" key="12">
    <source>
        <dbReference type="Pfam" id="PF08491"/>
    </source>
</evidence>
<dbReference type="Pfam" id="PF01494">
    <property type="entry name" value="FAD_binding_3"/>
    <property type="match status" value="1"/>
</dbReference>
<dbReference type="GO" id="GO:0005789">
    <property type="term" value="C:endoplasmic reticulum membrane"/>
    <property type="evidence" value="ECO:0007669"/>
    <property type="project" value="UniProtKB-SubCell"/>
</dbReference>
<keyword evidence="8 10" id="KW-0560">Oxidoreductase</keyword>
<dbReference type="InterPro" id="IPR036188">
    <property type="entry name" value="FAD/NAD-bd_sf"/>
</dbReference>
<dbReference type="SUPFAM" id="SSF51905">
    <property type="entry name" value="FAD/NAD(P)-binding domain"/>
    <property type="match status" value="1"/>
</dbReference>
<dbReference type="GO" id="GO:0006696">
    <property type="term" value="P:ergosterol biosynthetic process"/>
    <property type="evidence" value="ECO:0007669"/>
    <property type="project" value="TreeGrafter"/>
</dbReference>
<sequence length="482" mass="53578">MFDVIVVGAGVVGPCVATSLARQGRKVLIVEREWTMPNRIVGELMQPAGVKALKQLGMIRAINNIDAIHVDGYYVSYYGEHVDIKYPDKSVLNTIDTDPVPGALKDGSEDKLESDSTLDIAEWDNVSTLRGVAFHHGEFLMNLRMICLEEPNVTKLEGNVTDLLHEGERVVGVKVGNTDEYRAKLVVCCDGIYSKFRKELYHEKQPDIGSYFVGLDLVDAQLPRKNHGHVILGKHAPILVYQISPHHTRILCAYRSSQLPKQKEVLEYLRSQVLVSLPKSLQPCFEKALQAEKNVYKSMPNQFLTAKPNTVPGLICIGDSLNMRHPLTGGGMTVGLNDAVLLGKLLSTVSNDELLDHGIMLEKMLTFHGERIPLDAVLNTLSIALYTLFAADSKYMELLQRGCFGYFQRGGECISGPVGLLSGMIQRPGLLFYHFFNVAFYSCYMNFCDRGILLSPLALWENICTLAIAACVLLPYLVKEML</sequence>
<dbReference type="Proteomes" id="UP000769157">
    <property type="component" value="Unassembled WGS sequence"/>
</dbReference>
<comment type="function">
    <text evidence="10">Catalyzes the stereospecific oxidation of squalene to (S)-2,3-epoxysqualene, and is considered to be a rate-limiting enzyme in steroid biosynthesis.</text>
</comment>
<comment type="subcellular location">
    <subcellularLocation>
        <location evidence="10">Endoplasmic reticulum membrane</location>
        <topology evidence="10">Multi-pass membrane protein</topology>
    </subcellularLocation>
    <subcellularLocation>
        <location evidence="2">Microsome membrane</location>
        <topology evidence="2">Multi-pass membrane protein</topology>
    </subcellularLocation>
</comment>
<keyword evidence="10" id="KW-1133">Transmembrane helix</keyword>
<keyword evidence="14" id="KW-1185">Reference proteome</keyword>
<keyword evidence="5 10" id="KW-0285">Flavoprotein</keyword>
<dbReference type="EC" id="1.14.14.17" evidence="4 10"/>
<feature type="domain" description="Squalene epoxidase" evidence="12">
    <location>
        <begin position="183"/>
        <end position="460"/>
    </location>
</feature>
<dbReference type="GeneID" id="70232974"/>
<evidence type="ECO:0000256" key="8">
    <source>
        <dbReference type="ARBA" id="ARBA00023002"/>
    </source>
</evidence>
<dbReference type="PANTHER" id="PTHR10835:SF0">
    <property type="entry name" value="SQUALENE MONOOXYGENASE"/>
    <property type="match status" value="1"/>
</dbReference>
<protein>
    <recommendedName>
        <fullName evidence="4 10">Squalene monooxygenase</fullName>
        <ecNumber evidence="4 10">1.14.14.17</ecNumber>
    </recommendedName>
</protein>
<evidence type="ECO:0000313" key="14">
    <source>
        <dbReference type="Proteomes" id="UP000769157"/>
    </source>
</evidence>
<evidence type="ECO:0000256" key="4">
    <source>
        <dbReference type="ARBA" id="ARBA00012312"/>
    </source>
</evidence>
<keyword evidence="6 10" id="KW-0274">FAD</keyword>
<dbReference type="AlphaFoldDB" id="A0A9P8T9W8"/>
<accession>A0A9P8T9W8</accession>
<organism evidence="13 14">
    <name type="scientific">Ogataea philodendri</name>
    <dbReference type="NCBI Taxonomy" id="1378263"/>
    <lineage>
        <taxon>Eukaryota</taxon>
        <taxon>Fungi</taxon>
        <taxon>Dikarya</taxon>
        <taxon>Ascomycota</taxon>
        <taxon>Saccharomycotina</taxon>
        <taxon>Pichiomycetes</taxon>
        <taxon>Pichiales</taxon>
        <taxon>Pichiaceae</taxon>
        <taxon>Ogataea</taxon>
    </lineage>
</organism>
<dbReference type="EMBL" id="JAEUBE010000087">
    <property type="protein sequence ID" value="KAH3670491.1"/>
    <property type="molecule type" value="Genomic_DNA"/>
</dbReference>
<keyword evidence="10" id="KW-0812">Transmembrane</keyword>
<dbReference type="InterPro" id="IPR002938">
    <property type="entry name" value="FAD-bd"/>
</dbReference>
<dbReference type="GO" id="GO:0071949">
    <property type="term" value="F:FAD binding"/>
    <property type="evidence" value="ECO:0007669"/>
    <property type="project" value="InterPro"/>
</dbReference>
<proteinExistence type="inferred from homology"/>
<dbReference type="InterPro" id="IPR040125">
    <property type="entry name" value="Squalene_monox"/>
</dbReference>
<evidence type="ECO:0000256" key="2">
    <source>
        <dbReference type="ARBA" id="ARBA00004154"/>
    </source>
</evidence>
<evidence type="ECO:0000256" key="5">
    <source>
        <dbReference type="ARBA" id="ARBA00022630"/>
    </source>
</evidence>
<evidence type="ECO:0000256" key="1">
    <source>
        <dbReference type="ARBA" id="ARBA00001974"/>
    </source>
</evidence>
<evidence type="ECO:0000256" key="7">
    <source>
        <dbReference type="ARBA" id="ARBA00022848"/>
    </source>
</evidence>
<dbReference type="OrthoDB" id="1678617at2759"/>
<evidence type="ECO:0000256" key="6">
    <source>
        <dbReference type="ARBA" id="ARBA00022827"/>
    </source>
</evidence>
<keyword evidence="7" id="KW-0492">Microsome</keyword>
<dbReference type="Pfam" id="PF08491">
    <property type="entry name" value="SE"/>
    <property type="match status" value="1"/>
</dbReference>